<evidence type="ECO:0000313" key="2">
    <source>
        <dbReference type="EMBL" id="KAJ7020064.1"/>
    </source>
</evidence>
<protein>
    <submittedName>
        <fullName evidence="2">Uncharacterized protein</fullName>
    </submittedName>
</protein>
<gene>
    <name evidence="2" type="ORF">C8F04DRAFT_1319512</name>
</gene>
<evidence type="ECO:0000256" key="1">
    <source>
        <dbReference type="SAM" id="MobiDB-lite"/>
    </source>
</evidence>
<evidence type="ECO:0000313" key="3">
    <source>
        <dbReference type="Proteomes" id="UP001218188"/>
    </source>
</evidence>
<organism evidence="2 3">
    <name type="scientific">Mycena alexandri</name>
    <dbReference type="NCBI Taxonomy" id="1745969"/>
    <lineage>
        <taxon>Eukaryota</taxon>
        <taxon>Fungi</taxon>
        <taxon>Dikarya</taxon>
        <taxon>Basidiomycota</taxon>
        <taxon>Agaricomycotina</taxon>
        <taxon>Agaricomycetes</taxon>
        <taxon>Agaricomycetidae</taxon>
        <taxon>Agaricales</taxon>
        <taxon>Marasmiineae</taxon>
        <taxon>Mycenaceae</taxon>
        <taxon>Mycena</taxon>
    </lineage>
</organism>
<comment type="caution">
    <text evidence="2">The sequence shown here is derived from an EMBL/GenBank/DDBJ whole genome shotgun (WGS) entry which is preliminary data.</text>
</comment>
<feature type="compositionally biased region" description="Pro residues" evidence="1">
    <location>
        <begin position="92"/>
        <end position="102"/>
    </location>
</feature>
<proteinExistence type="predicted"/>
<sequence>MRARSHGAGSSVRMRVPRNWKRRATSPRPILTANNDRNKPTEATDAAEAERGRLVLPVMLPPAHAPFAPPAPHAACTSSWRQHRVRTRQPPLQTPAPHPTPTHAPKLSANSTTTPLILLPSSASANTSLPPIPAAAARVDEKAPPLSAGEVSKRVWPTGSVDGSGSGGEKNDVDDTAAGNVYHRRKPGPPTRRVLLRTVSLRISSRSCCPKSVEGASSPLAWNGTATGALCVSAYVASAGVSAAVVLKLDEKLTDYKYGILQYISLRSAPPPTNPRDAGLVGTERLYGTPMKVPIEESVETSIPGAHLPAPLDASARYLALRLAAPVCRLADMRVAFFDAVDIPPTLRATPPPSPRHRHSACPRRGEHNGNGNAPPSPHYYRKSSSTRAAAVPARQRERDGSNDGGAALHVHAQEASISTGYWVFAAAGEARVLPMTKAPDTARPSEVLDKMLYRMPVGNYISRK</sequence>
<dbReference type="Proteomes" id="UP001218188">
    <property type="component" value="Unassembled WGS sequence"/>
</dbReference>
<feature type="region of interest" description="Disordered" evidence="1">
    <location>
        <begin position="346"/>
        <end position="406"/>
    </location>
</feature>
<dbReference type="EMBL" id="JARJCM010000275">
    <property type="protein sequence ID" value="KAJ7020064.1"/>
    <property type="molecule type" value="Genomic_DNA"/>
</dbReference>
<feature type="region of interest" description="Disordered" evidence="1">
    <location>
        <begin position="81"/>
        <end position="109"/>
    </location>
</feature>
<feature type="compositionally biased region" description="Basic and acidic residues" evidence="1">
    <location>
        <begin position="36"/>
        <end position="49"/>
    </location>
</feature>
<accession>A0AAD6WT68</accession>
<keyword evidence="3" id="KW-1185">Reference proteome</keyword>
<name>A0AAD6WT68_9AGAR</name>
<feature type="compositionally biased region" description="Basic residues" evidence="1">
    <location>
        <begin position="15"/>
        <end position="25"/>
    </location>
</feature>
<dbReference type="AlphaFoldDB" id="A0AAD6WT68"/>
<reference evidence="2" key="1">
    <citation type="submission" date="2023-03" db="EMBL/GenBank/DDBJ databases">
        <title>Massive genome expansion in bonnet fungi (Mycena s.s.) driven by repeated elements and novel gene families across ecological guilds.</title>
        <authorList>
            <consortium name="Lawrence Berkeley National Laboratory"/>
            <person name="Harder C.B."/>
            <person name="Miyauchi S."/>
            <person name="Viragh M."/>
            <person name="Kuo A."/>
            <person name="Thoen E."/>
            <person name="Andreopoulos B."/>
            <person name="Lu D."/>
            <person name="Skrede I."/>
            <person name="Drula E."/>
            <person name="Henrissat B."/>
            <person name="Morin E."/>
            <person name="Kohler A."/>
            <person name="Barry K."/>
            <person name="LaButti K."/>
            <person name="Morin E."/>
            <person name="Salamov A."/>
            <person name="Lipzen A."/>
            <person name="Mereny Z."/>
            <person name="Hegedus B."/>
            <person name="Baldrian P."/>
            <person name="Stursova M."/>
            <person name="Weitz H."/>
            <person name="Taylor A."/>
            <person name="Grigoriev I.V."/>
            <person name="Nagy L.G."/>
            <person name="Martin F."/>
            <person name="Kauserud H."/>
        </authorList>
    </citation>
    <scope>NUCLEOTIDE SEQUENCE</scope>
    <source>
        <strain evidence="2">CBHHK200</strain>
    </source>
</reference>
<feature type="region of interest" description="Disordered" evidence="1">
    <location>
        <begin position="1"/>
        <end position="49"/>
    </location>
</feature>
<feature type="region of interest" description="Disordered" evidence="1">
    <location>
        <begin position="140"/>
        <end position="190"/>
    </location>
</feature>